<sequence length="355" mass="40885">MKVLVIQQKMIGDVLATSILFEAIKHKYPDAELHYVINSHTYPVVAENPFIDQFQFFTPDHEKSKRKLWQFANQLRKENFDVVVDVYSQISSNIIALRSKAKTKISLDKGHNTLIYNHRFKNKSKAKTNAGLAIENRLQMLEPLEIDTTTIVRPKIYLTNSEKANAKQFLESNGIDLEKPLFMIGVLGSGKDKTYPFAYMAKVINNIVAEQPDSQILFNYIPKQEADAKAILELCSAETQKQIHFEVFGKSLRDFLAITSHCEALIGNEGGAINMAKALYIPTFTIFSPWIKKEAWNMFDDGKKHVSVHLKDYDEQAYTDISHPKELKSKTFELYEDFKPSYFEEELKEFLKRLN</sequence>
<dbReference type="SUPFAM" id="SSF53756">
    <property type="entry name" value="UDP-Glycosyltransferase/glycogen phosphorylase"/>
    <property type="match status" value="1"/>
</dbReference>
<evidence type="ECO:0000256" key="1">
    <source>
        <dbReference type="ARBA" id="ARBA00022676"/>
    </source>
</evidence>
<dbReference type="Gene3D" id="3.40.50.2000">
    <property type="entry name" value="Glycogen Phosphorylase B"/>
    <property type="match status" value="2"/>
</dbReference>
<dbReference type="InterPro" id="IPR051199">
    <property type="entry name" value="LPS_LOS_Heptosyltrfase"/>
</dbReference>
<dbReference type="GO" id="GO:0009244">
    <property type="term" value="P:lipopolysaccharide core region biosynthetic process"/>
    <property type="evidence" value="ECO:0007669"/>
    <property type="project" value="TreeGrafter"/>
</dbReference>
<keyword evidence="4" id="KW-1185">Reference proteome</keyword>
<name>A0A7K1GGU5_9FLAO</name>
<accession>A0A7K1GGU5</accession>
<keyword evidence="1" id="KW-0328">Glycosyltransferase</keyword>
<reference evidence="3 4" key="1">
    <citation type="submission" date="2019-11" db="EMBL/GenBank/DDBJ databases">
        <title>Winogradskyella ouciana sp. nov., isolated from the hadal seawater of the Mariana Trench.</title>
        <authorList>
            <person name="Liu R."/>
        </authorList>
    </citation>
    <scope>NUCLEOTIDE SEQUENCE [LARGE SCALE GENOMIC DNA]</scope>
    <source>
        <strain evidence="3 4">ZXX205</strain>
    </source>
</reference>
<dbReference type="Proteomes" id="UP000447545">
    <property type="component" value="Unassembled WGS sequence"/>
</dbReference>
<protein>
    <submittedName>
        <fullName evidence="3">Lipopolysaccharide heptosyltransferase family protein</fullName>
    </submittedName>
</protein>
<keyword evidence="2 3" id="KW-0808">Transferase</keyword>
<dbReference type="EMBL" id="WJYA01000007">
    <property type="protein sequence ID" value="MTE27628.1"/>
    <property type="molecule type" value="Genomic_DNA"/>
</dbReference>
<dbReference type="Pfam" id="PF01075">
    <property type="entry name" value="Glyco_transf_9"/>
    <property type="match status" value="1"/>
</dbReference>
<gene>
    <name evidence="3" type="ORF">F1003_11855</name>
</gene>
<dbReference type="GO" id="GO:0008713">
    <property type="term" value="F:ADP-heptose-lipopolysaccharide heptosyltransferase activity"/>
    <property type="evidence" value="ECO:0007669"/>
    <property type="project" value="TreeGrafter"/>
</dbReference>
<comment type="caution">
    <text evidence="3">The sequence shown here is derived from an EMBL/GenBank/DDBJ whole genome shotgun (WGS) entry which is preliminary data.</text>
</comment>
<dbReference type="InterPro" id="IPR002201">
    <property type="entry name" value="Glyco_trans_9"/>
</dbReference>
<dbReference type="GO" id="GO:0005829">
    <property type="term" value="C:cytosol"/>
    <property type="evidence" value="ECO:0007669"/>
    <property type="project" value="TreeGrafter"/>
</dbReference>
<dbReference type="AlphaFoldDB" id="A0A7K1GGU5"/>
<evidence type="ECO:0000313" key="4">
    <source>
        <dbReference type="Proteomes" id="UP000447545"/>
    </source>
</evidence>
<dbReference type="PANTHER" id="PTHR30160">
    <property type="entry name" value="TETRAACYLDISACCHARIDE 4'-KINASE-RELATED"/>
    <property type="match status" value="1"/>
</dbReference>
<proteinExistence type="predicted"/>
<evidence type="ECO:0000256" key="2">
    <source>
        <dbReference type="ARBA" id="ARBA00022679"/>
    </source>
</evidence>
<dbReference type="CDD" id="cd03789">
    <property type="entry name" value="GT9_LPS_heptosyltransferase"/>
    <property type="match status" value="1"/>
</dbReference>
<organism evidence="3 4">
    <name type="scientific">Winogradskyella ouciana</name>
    <dbReference type="NCBI Taxonomy" id="2608631"/>
    <lineage>
        <taxon>Bacteria</taxon>
        <taxon>Pseudomonadati</taxon>
        <taxon>Bacteroidota</taxon>
        <taxon>Flavobacteriia</taxon>
        <taxon>Flavobacteriales</taxon>
        <taxon>Flavobacteriaceae</taxon>
        <taxon>Winogradskyella</taxon>
    </lineage>
</organism>
<dbReference type="PANTHER" id="PTHR30160:SF7">
    <property type="entry name" value="ADP-HEPTOSE--LPS HEPTOSYLTRANSFERASE 2"/>
    <property type="match status" value="1"/>
</dbReference>
<dbReference type="RefSeq" id="WP_155089652.1">
    <property type="nucleotide sequence ID" value="NZ_WJYA01000007.1"/>
</dbReference>
<evidence type="ECO:0000313" key="3">
    <source>
        <dbReference type="EMBL" id="MTE27628.1"/>
    </source>
</evidence>